<dbReference type="PANTHER" id="PTHR19857">
    <property type="entry name" value="MITOCHONDRIAL DIVISION PROTEIN 1-RELATED"/>
    <property type="match status" value="1"/>
</dbReference>
<feature type="repeat" description="WD" evidence="3">
    <location>
        <begin position="505"/>
        <end position="546"/>
    </location>
</feature>
<proteinExistence type="predicted"/>
<keyword evidence="2" id="KW-0677">Repeat</keyword>
<organism evidence="4 5">
    <name type="scientific">Crotalaria pallida</name>
    <name type="common">Smooth rattlebox</name>
    <name type="synonym">Crotalaria striata</name>
    <dbReference type="NCBI Taxonomy" id="3830"/>
    <lineage>
        <taxon>Eukaryota</taxon>
        <taxon>Viridiplantae</taxon>
        <taxon>Streptophyta</taxon>
        <taxon>Embryophyta</taxon>
        <taxon>Tracheophyta</taxon>
        <taxon>Spermatophyta</taxon>
        <taxon>Magnoliopsida</taxon>
        <taxon>eudicotyledons</taxon>
        <taxon>Gunneridae</taxon>
        <taxon>Pentapetalae</taxon>
        <taxon>rosids</taxon>
        <taxon>fabids</taxon>
        <taxon>Fabales</taxon>
        <taxon>Fabaceae</taxon>
        <taxon>Papilionoideae</taxon>
        <taxon>50 kb inversion clade</taxon>
        <taxon>genistoids sensu lato</taxon>
        <taxon>core genistoids</taxon>
        <taxon>Crotalarieae</taxon>
        <taxon>Crotalaria</taxon>
    </lineage>
</organism>
<comment type="caution">
    <text evidence="4">The sequence shown here is derived from an EMBL/GenBank/DDBJ whole genome shotgun (WGS) entry which is preliminary data.</text>
</comment>
<dbReference type="PROSITE" id="PS00678">
    <property type="entry name" value="WD_REPEATS_1"/>
    <property type="match status" value="1"/>
</dbReference>
<evidence type="ECO:0000256" key="2">
    <source>
        <dbReference type="ARBA" id="ARBA00022737"/>
    </source>
</evidence>
<dbReference type="InterPro" id="IPR036322">
    <property type="entry name" value="WD40_repeat_dom_sf"/>
</dbReference>
<dbReference type="PANTHER" id="PTHR19857:SF8">
    <property type="entry name" value="ANGIO-ASSOCIATED MIGRATORY CELL PROTEIN"/>
    <property type="match status" value="1"/>
</dbReference>
<dbReference type="SUPFAM" id="SSF50978">
    <property type="entry name" value="WD40 repeat-like"/>
    <property type="match status" value="1"/>
</dbReference>
<dbReference type="PROSITE" id="PS50082">
    <property type="entry name" value="WD_REPEATS_2"/>
    <property type="match status" value="1"/>
</dbReference>
<dbReference type="Proteomes" id="UP001372338">
    <property type="component" value="Unassembled WGS sequence"/>
</dbReference>
<dbReference type="Pfam" id="PF00400">
    <property type="entry name" value="WD40"/>
    <property type="match status" value="2"/>
</dbReference>
<protein>
    <submittedName>
        <fullName evidence="4">Uncharacterized protein</fullName>
    </submittedName>
</protein>
<dbReference type="Gene3D" id="2.130.10.10">
    <property type="entry name" value="YVTN repeat-like/Quinoprotein amine dehydrogenase"/>
    <property type="match status" value="2"/>
</dbReference>
<keyword evidence="1 3" id="KW-0853">WD repeat</keyword>
<evidence type="ECO:0000313" key="4">
    <source>
        <dbReference type="EMBL" id="KAK7245407.1"/>
    </source>
</evidence>
<dbReference type="InterPro" id="IPR001680">
    <property type="entry name" value="WD40_rpt"/>
</dbReference>
<dbReference type="InterPro" id="IPR051179">
    <property type="entry name" value="WD_repeat_multifunction"/>
</dbReference>
<evidence type="ECO:0000256" key="1">
    <source>
        <dbReference type="ARBA" id="ARBA00022574"/>
    </source>
</evidence>
<dbReference type="SMART" id="SM00320">
    <property type="entry name" value="WD40"/>
    <property type="match status" value="5"/>
</dbReference>
<dbReference type="AlphaFoldDB" id="A0AAN9E946"/>
<gene>
    <name evidence="4" type="ORF">RIF29_40251</name>
</gene>
<dbReference type="EMBL" id="JAYWIO010000008">
    <property type="protein sequence ID" value="KAK7245407.1"/>
    <property type="molecule type" value="Genomic_DNA"/>
</dbReference>
<dbReference type="InterPro" id="IPR015943">
    <property type="entry name" value="WD40/YVTN_repeat-like_dom_sf"/>
</dbReference>
<name>A0AAN9E946_CROPI</name>
<evidence type="ECO:0000256" key="3">
    <source>
        <dbReference type="PROSITE-ProRule" id="PRU00221"/>
    </source>
</evidence>
<keyword evidence="5" id="KW-1185">Reference proteome</keyword>
<dbReference type="InterPro" id="IPR019775">
    <property type="entry name" value="WD40_repeat_CS"/>
</dbReference>
<sequence>MRAKNMQVNFQNTGPPFLASSSWFEQHNNVTTKWERHQATSKAIFASLSAIALCSLTNQDQTKSVGIGLLLSSIEAPTKSVGISALLLSSIEAPTKSVGISALLSSIGHDDTTTNKSSYLTCRCLRIPANEVFDTYKMFQQVLVFNHNQRQAFCTFACPKFITDQIISKSSPYCRLLFLLCNLASLSSVYLDTFRFTFETLSPQRYSLPRSSSMEANAEYPMFVDEQYAVVDPWIDVLDLCLVENGDLVVFAGRGITKFKTTTAYCSSTNIRYSAFVLLPLKKIGEVNSVVVKGFQMNANIIVKTSLELSNDDAFYTFKYHTGPLYAVACSPTDPTLVATGGSFLFSCLWKIRGDNEERDWFKMLNEGHIDFATSTLAFSYDGHYIDWLRWHPTEHKLLASYADSSVIMWNADTLECIKCFAGHGPITTCGDFTPNDEILRIWKPETGENIHVVQGSGYHTKDLLCLAITSTSALALAGSKDGSAHTVDIIEEVNLLVIDTLASHSDESYSIMSVGFAPSNCLAAIAGMDQRLKIWDIEHSSPRSTCVHEFGVTSLAWIGSSYVATYCEIMGYPVWEMCTSMRRSQGCHSFSFCHCKWELPCFGFI</sequence>
<reference evidence="4 5" key="1">
    <citation type="submission" date="2024-01" db="EMBL/GenBank/DDBJ databases">
        <title>The genomes of 5 underutilized Papilionoideae crops provide insights into root nodulation and disease resistanc.</title>
        <authorList>
            <person name="Yuan L."/>
        </authorList>
    </citation>
    <scope>NUCLEOTIDE SEQUENCE [LARGE SCALE GENOMIC DNA]</scope>
    <source>
        <strain evidence="4">ZHUSHIDOU_FW_LH</strain>
        <tissue evidence="4">Leaf</tissue>
    </source>
</reference>
<accession>A0AAN9E946</accession>
<evidence type="ECO:0000313" key="5">
    <source>
        <dbReference type="Proteomes" id="UP001372338"/>
    </source>
</evidence>